<accession>A0ABX2KQL3</accession>
<evidence type="ECO:0000313" key="1">
    <source>
        <dbReference type="EMBL" id="NUB03776.1"/>
    </source>
</evidence>
<proteinExistence type="predicted"/>
<dbReference type="Proteomes" id="UP000605086">
    <property type="component" value="Unassembled WGS sequence"/>
</dbReference>
<keyword evidence="2" id="KW-1185">Reference proteome</keyword>
<organism evidence="1 2">
    <name type="scientific">Azospirillum melinis</name>
    <dbReference type="NCBI Taxonomy" id="328839"/>
    <lineage>
        <taxon>Bacteria</taxon>
        <taxon>Pseudomonadati</taxon>
        <taxon>Pseudomonadota</taxon>
        <taxon>Alphaproteobacteria</taxon>
        <taxon>Rhodospirillales</taxon>
        <taxon>Azospirillaceae</taxon>
        <taxon>Azospirillum</taxon>
    </lineage>
</organism>
<protein>
    <submittedName>
        <fullName evidence="1">Uncharacterized protein</fullName>
    </submittedName>
</protein>
<name>A0ABX2KQL3_9PROT</name>
<sequence>MKSIPAASLTAGQIVWLEGFRFTCVGVRPDPIGNGSEKAPQPRIVAALEWSGEGRDPGPGYRTMTAGRALDWCWTVE</sequence>
<dbReference type="EMBL" id="WHOS01000073">
    <property type="protein sequence ID" value="NUB03776.1"/>
    <property type="molecule type" value="Genomic_DNA"/>
</dbReference>
<evidence type="ECO:0000313" key="2">
    <source>
        <dbReference type="Proteomes" id="UP000605086"/>
    </source>
</evidence>
<gene>
    <name evidence="1" type="ORF">GBZ48_31670</name>
</gene>
<dbReference type="RefSeq" id="WP_174474647.1">
    <property type="nucleotide sequence ID" value="NZ_WHOS01000073.1"/>
</dbReference>
<comment type="caution">
    <text evidence="1">The sequence shown here is derived from an EMBL/GenBank/DDBJ whole genome shotgun (WGS) entry which is preliminary data.</text>
</comment>
<reference evidence="1 2" key="1">
    <citation type="submission" date="2019-10" db="EMBL/GenBank/DDBJ databases">
        <title>Genome sequence of Azospirillum melinis.</title>
        <authorList>
            <person name="Ambrosini A."/>
            <person name="Sant'Anna F.H."/>
            <person name="Cassan F.D."/>
            <person name="Souza E.M."/>
            <person name="Passaglia L.M.P."/>
        </authorList>
    </citation>
    <scope>NUCLEOTIDE SEQUENCE [LARGE SCALE GENOMIC DNA]</scope>
    <source>
        <strain evidence="1 2">TMCY0552</strain>
    </source>
</reference>